<dbReference type="GO" id="GO:0050660">
    <property type="term" value="F:flavin adenine dinucleotide binding"/>
    <property type="evidence" value="ECO:0007669"/>
    <property type="project" value="TreeGrafter"/>
</dbReference>
<evidence type="ECO:0000313" key="2">
    <source>
        <dbReference type="EMBL" id="AUN95704.1"/>
    </source>
</evidence>
<dbReference type="Proteomes" id="UP000242205">
    <property type="component" value="Chromosome"/>
</dbReference>
<name>A0A2I6S8W4_9RHOO</name>
<reference evidence="2 3" key="1">
    <citation type="submission" date="2018-01" db="EMBL/GenBank/DDBJ databases">
        <authorList>
            <person name="Fu G.-Y."/>
        </authorList>
    </citation>
    <scope>NUCLEOTIDE SEQUENCE [LARGE SCALE GENOMIC DNA]</scope>
    <source>
        <strain evidence="2 3">SY39</strain>
    </source>
</reference>
<dbReference type="EMBL" id="CP025682">
    <property type="protein sequence ID" value="AUN95704.1"/>
    <property type="molecule type" value="Genomic_DNA"/>
</dbReference>
<feature type="domain" description="Amine oxidase" evidence="1">
    <location>
        <begin position="13"/>
        <end position="367"/>
    </location>
</feature>
<dbReference type="SUPFAM" id="SSF51971">
    <property type="entry name" value="Nucleotide-binding domain"/>
    <property type="match status" value="1"/>
</dbReference>
<dbReference type="AlphaFoldDB" id="A0A2I6S8W4"/>
<gene>
    <name evidence="2" type="ORF">C0099_12645</name>
</gene>
<dbReference type="PANTHER" id="PTHR21197">
    <property type="entry name" value="UDP-GALACTOPYRANOSE MUTASE"/>
    <property type="match status" value="1"/>
</dbReference>
<dbReference type="KEGG" id="atw:C0099_12645"/>
<keyword evidence="3" id="KW-1185">Reference proteome</keyword>
<dbReference type="Pfam" id="PF01593">
    <property type="entry name" value="Amino_oxidase"/>
    <property type="match status" value="1"/>
</dbReference>
<sequence>MPSSVAVIGAGPAGLTAALQLARRGIDVEVFEAGPHVGGMSRSFDLWGQRVDIGPHRFYSSDPRVNGFWLDIMGRDYCMVERLTRIYYRNRFFDYPLKPFNALKGLGPMEAARCLASYAVVKLRPPAHTDNFEAWVTKRFGARLYEIFFKSYSEKLWGIPCDQLDSDFATQRIKNFSLFEAVKSALIGRRGKKHKTLIDQFAYPLRGAGEVYERMHASLAALGVLVHLETPITGLQTAHHGADTPAISFPDGNVRRFDHIVSTMPLTRLVEGLSAPADVLRHARALTFRNTILVYLRVSGANPFPDQWIYVHSAGLKTGRITNFSNWSPTINAGQTDTILCMEYWCNDDDPFWRTADDELVILATREIHATGLVAEGLVRDGMVMRVPKSYPVYAQDYKSHLKPIQEFLDDQRGITAIGRYGAFKYNNQDHSILMGLLAAENITGEASHDLWALNTDYEYQESATITATGLSRD</sequence>
<evidence type="ECO:0000313" key="3">
    <source>
        <dbReference type="Proteomes" id="UP000242205"/>
    </source>
</evidence>
<dbReference type="InterPro" id="IPR002937">
    <property type="entry name" value="Amino_oxidase"/>
</dbReference>
<proteinExistence type="predicted"/>
<dbReference type="InterPro" id="IPR036188">
    <property type="entry name" value="FAD/NAD-bd_sf"/>
</dbReference>
<dbReference type="GO" id="GO:0005829">
    <property type="term" value="C:cytosol"/>
    <property type="evidence" value="ECO:0007669"/>
    <property type="project" value="TreeGrafter"/>
</dbReference>
<dbReference type="RefSeq" id="WP_102247750.1">
    <property type="nucleotide sequence ID" value="NZ_CP025682.1"/>
</dbReference>
<dbReference type="OrthoDB" id="5792777at2"/>
<protein>
    <recommendedName>
        <fullName evidence="1">Amine oxidase domain-containing protein</fullName>
    </recommendedName>
</protein>
<dbReference type="Gene3D" id="3.50.50.60">
    <property type="entry name" value="FAD/NAD(P)-binding domain"/>
    <property type="match status" value="1"/>
</dbReference>
<organism evidence="2 3">
    <name type="scientific">Pseudazoarcus pumilus</name>
    <dbReference type="NCBI Taxonomy" id="2067960"/>
    <lineage>
        <taxon>Bacteria</taxon>
        <taxon>Pseudomonadati</taxon>
        <taxon>Pseudomonadota</taxon>
        <taxon>Betaproteobacteria</taxon>
        <taxon>Rhodocyclales</taxon>
        <taxon>Zoogloeaceae</taxon>
        <taxon>Pseudazoarcus</taxon>
    </lineage>
</organism>
<dbReference type="GO" id="GO:0016491">
    <property type="term" value="F:oxidoreductase activity"/>
    <property type="evidence" value="ECO:0007669"/>
    <property type="project" value="InterPro"/>
</dbReference>
<dbReference type="PANTHER" id="PTHR21197:SF0">
    <property type="entry name" value="UDP-GALACTOPYRANOSE MUTASE"/>
    <property type="match status" value="1"/>
</dbReference>
<accession>A0A2I6S8W4</accession>
<evidence type="ECO:0000259" key="1">
    <source>
        <dbReference type="Pfam" id="PF01593"/>
    </source>
</evidence>
<dbReference type="NCBIfam" id="NF005548">
    <property type="entry name" value="PRK07208.1-4"/>
    <property type="match status" value="1"/>
</dbReference>
<dbReference type="GO" id="GO:0008767">
    <property type="term" value="F:UDP-galactopyranose mutase activity"/>
    <property type="evidence" value="ECO:0007669"/>
    <property type="project" value="TreeGrafter"/>
</dbReference>
<dbReference type="PRINTS" id="PR00419">
    <property type="entry name" value="ADXRDTASE"/>
</dbReference>